<dbReference type="FunFam" id="3.40.50.12780:FF:000063">
    <property type="entry name" value="Acetyl-coenzyme A synthetase"/>
    <property type="match status" value="1"/>
</dbReference>
<gene>
    <name evidence="7" type="ORF">GXW74_20265</name>
</gene>
<feature type="domain" description="AMP-dependent synthetase/ligase" evidence="5">
    <location>
        <begin position="37"/>
        <end position="398"/>
    </location>
</feature>
<evidence type="ECO:0000256" key="3">
    <source>
        <dbReference type="ARBA" id="ARBA00022741"/>
    </source>
</evidence>
<dbReference type="PANTHER" id="PTHR43605">
    <property type="entry name" value="ACYL-COENZYME A SYNTHETASE"/>
    <property type="match status" value="1"/>
</dbReference>
<dbReference type="Pfam" id="PF13193">
    <property type="entry name" value="AMP-binding_C"/>
    <property type="match status" value="1"/>
</dbReference>
<dbReference type="SUPFAM" id="SSF56801">
    <property type="entry name" value="Acetyl-CoA synthetase-like"/>
    <property type="match status" value="1"/>
</dbReference>
<dbReference type="RefSeq" id="WP_408903885.1">
    <property type="nucleotide sequence ID" value="NZ_JAAEDL010000023.1"/>
</dbReference>
<keyword evidence="4" id="KW-0067">ATP-binding</keyword>
<evidence type="ECO:0000313" key="7">
    <source>
        <dbReference type="EMBL" id="MBR0682839.1"/>
    </source>
</evidence>
<protein>
    <submittedName>
        <fullName evidence="7">AMP-binding protein</fullName>
    </submittedName>
</protein>
<feature type="domain" description="AMP-binding enzyme C-terminal" evidence="6">
    <location>
        <begin position="448"/>
        <end position="526"/>
    </location>
</feature>
<proteinExistence type="inferred from homology"/>
<reference evidence="7" key="1">
    <citation type="submission" date="2020-01" db="EMBL/GenBank/DDBJ databases">
        <authorList>
            <person name="Rat A."/>
        </authorList>
    </citation>
    <scope>NUCLEOTIDE SEQUENCE</scope>
    <source>
        <strain evidence="7">LMG 31228</strain>
    </source>
</reference>
<dbReference type="GO" id="GO:0015645">
    <property type="term" value="F:fatty acid ligase activity"/>
    <property type="evidence" value="ECO:0007669"/>
    <property type="project" value="TreeGrafter"/>
</dbReference>
<dbReference type="InterPro" id="IPR020845">
    <property type="entry name" value="AMP-binding_CS"/>
</dbReference>
<dbReference type="GO" id="GO:0006637">
    <property type="term" value="P:acyl-CoA metabolic process"/>
    <property type="evidence" value="ECO:0007669"/>
    <property type="project" value="TreeGrafter"/>
</dbReference>
<dbReference type="InterPro" id="IPR042099">
    <property type="entry name" value="ANL_N_sf"/>
</dbReference>
<dbReference type="Gene3D" id="3.40.50.12780">
    <property type="entry name" value="N-terminal domain of ligase-like"/>
    <property type="match status" value="1"/>
</dbReference>
<reference evidence="7" key="2">
    <citation type="journal article" date="2021" name="Syst. Appl. Microbiol.">
        <title>Roseomonas hellenica sp. nov., isolated from roots of wild-growing Alkanna tinctoria.</title>
        <authorList>
            <person name="Rat A."/>
            <person name="Naranjo H.D."/>
            <person name="Lebbe L."/>
            <person name="Cnockaert M."/>
            <person name="Krigas N."/>
            <person name="Grigoriadou K."/>
            <person name="Maloupa E."/>
            <person name="Willems A."/>
        </authorList>
    </citation>
    <scope>NUCLEOTIDE SEQUENCE</scope>
    <source>
        <strain evidence="7">LMG 31228</strain>
    </source>
</reference>
<name>A0A9X9XGK3_9PROT</name>
<dbReference type="GO" id="GO:0006633">
    <property type="term" value="P:fatty acid biosynthetic process"/>
    <property type="evidence" value="ECO:0007669"/>
    <property type="project" value="TreeGrafter"/>
</dbReference>
<dbReference type="InterPro" id="IPR051087">
    <property type="entry name" value="Mitochondrial_ACSM"/>
</dbReference>
<dbReference type="PANTHER" id="PTHR43605:SF10">
    <property type="entry name" value="ACYL-COA SYNTHETASE MEDIUM CHAIN FAMILY MEMBER 3"/>
    <property type="match status" value="1"/>
</dbReference>
<comment type="caution">
    <text evidence="7">The sequence shown here is derived from an EMBL/GenBank/DDBJ whole genome shotgun (WGS) entry which is preliminary data.</text>
</comment>
<comment type="similarity">
    <text evidence="1">Belongs to the ATP-dependent AMP-binding enzyme family.</text>
</comment>
<keyword evidence="3" id="KW-0547">Nucleotide-binding</keyword>
<evidence type="ECO:0000259" key="6">
    <source>
        <dbReference type="Pfam" id="PF13193"/>
    </source>
</evidence>
<dbReference type="InterPro" id="IPR025110">
    <property type="entry name" value="AMP-bd_C"/>
</dbReference>
<dbReference type="CDD" id="cd05971">
    <property type="entry name" value="MACS_like_3"/>
    <property type="match status" value="1"/>
</dbReference>
<dbReference type="Pfam" id="PF00501">
    <property type="entry name" value="AMP-binding"/>
    <property type="match status" value="1"/>
</dbReference>
<dbReference type="InterPro" id="IPR045851">
    <property type="entry name" value="AMP-bd_C_sf"/>
</dbReference>
<dbReference type="GO" id="GO:0016405">
    <property type="term" value="F:CoA-ligase activity"/>
    <property type="evidence" value="ECO:0007669"/>
    <property type="project" value="UniProtKB-ARBA"/>
</dbReference>
<keyword evidence="8" id="KW-1185">Reference proteome</keyword>
<dbReference type="GO" id="GO:0004321">
    <property type="term" value="F:fatty-acyl-CoA synthase activity"/>
    <property type="evidence" value="ECO:0007669"/>
    <property type="project" value="TreeGrafter"/>
</dbReference>
<dbReference type="Gene3D" id="3.30.300.30">
    <property type="match status" value="1"/>
</dbReference>
<keyword evidence="2" id="KW-0436">Ligase</keyword>
<accession>A0A9X9XGK3</accession>
<dbReference type="EMBL" id="JAAEDL010000023">
    <property type="protein sequence ID" value="MBR0682839.1"/>
    <property type="molecule type" value="Genomic_DNA"/>
</dbReference>
<evidence type="ECO:0000256" key="2">
    <source>
        <dbReference type="ARBA" id="ARBA00022598"/>
    </source>
</evidence>
<dbReference type="InterPro" id="IPR049515">
    <property type="entry name" value="MACS_put"/>
</dbReference>
<evidence type="ECO:0000256" key="1">
    <source>
        <dbReference type="ARBA" id="ARBA00006432"/>
    </source>
</evidence>
<evidence type="ECO:0000259" key="5">
    <source>
        <dbReference type="Pfam" id="PF00501"/>
    </source>
</evidence>
<dbReference type="InterPro" id="IPR000873">
    <property type="entry name" value="AMP-dep_synth/lig_dom"/>
</dbReference>
<dbReference type="AlphaFoldDB" id="A0A9X9XGK3"/>
<dbReference type="GO" id="GO:0005524">
    <property type="term" value="F:ATP binding"/>
    <property type="evidence" value="ECO:0007669"/>
    <property type="project" value="UniProtKB-KW"/>
</dbReference>
<dbReference type="Proteomes" id="UP001138709">
    <property type="component" value="Unassembled WGS sequence"/>
</dbReference>
<dbReference type="PROSITE" id="PS00455">
    <property type="entry name" value="AMP_BINDING"/>
    <property type="match status" value="1"/>
</dbReference>
<evidence type="ECO:0000256" key="4">
    <source>
        <dbReference type="ARBA" id="ARBA00022840"/>
    </source>
</evidence>
<sequence>MLPAATTYEEMVRRFRWAVPEAFNIAEACCDRWADGSGRVALIHLRADGGTERITFDVLRSTSARFAHVLEAYGIGRGDRVAVLLPQGPEAALAHLAIYRLGAIAVPLFQLFGPDALEFRLRDSGAAAIITDDVGLARLAPVRERLGELRLVLNADGARPGAKSLWALAEQANDTYPAVRTAADDPALIIYTSGTTGAPKGALHAHRTLLGHLPGVEMPQELFPQPGDLFWTPADWAWIGGLLDVLLPSLFHGVPVLAHRMAKFDPERALGIMAKHEVRNAFLPPTALRMMRQVVDPARFGHRLRSIGSGGETLGAETLEWGRAAFGLTINEFYGQTECNVVVSNCAGLMPVRPGSMGRPVPGHDVAILDAEGVPCGPGEAGVIAVRRPDPVMFLRYWNNPEATEAKFRGDWLLTGDTGAVDDAGYLRFVGRDDDVITSAGYRIGPGEVEDCLLKHPAVALAAVVGLPDALRTEAVTAIIVPREGVAPGAALAAEIQSFVRNRLAAHLYPRRVVFAVDLPLTATGKVMRGTLRKTLGKAAAGGDP</sequence>
<evidence type="ECO:0000313" key="8">
    <source>
        <dbReference type="Proteomes" id="UP001138709"/>
    </source>
</evidence>
<organism evidence="7 8">
    <name type="scientific">Neoroseomonas eburnea</name>
    <dbReference type="NCBI Taxonomy" id="1346889"/>
    <lineage>
        <taxon>Bacteria</taxon>
        <taxon>Pseudomonadati</taxon>
        <taxon>Pseudomonadota</taxon>
        <taxon>Alphaproteobacteria</taxon>
        <taxon>Acetobacterales</taxon>
        <taxon>Acetobacteraceae</taxon>
        <taxon>Neoroseomonas</taxon>
    </lineage>
</organism>